<feature type="chain" id="PRO_5039257321" evidence="11">
    <location>
        <begin position="37"/>
        <end position="485"/>
    </location>
</feature>
<feature type="binding site" evidence="10">
    <location>
        <position position="124"/>
    </location>
    <ligand>
        <name>substrate</name>
    </ligand>
</feature>
<feature type="binding site" evidence="10">
    <location>
        <begin position="227"/>
        <end position="229"/>
    </location>
    <ligand>
        <name>substrate</name>
    </ligand>
</feature>
<protein>
    <submittedName>
        <fullName evidence="13">Do/DeqQ family serine protease</fullName>
    </submittedName>
</protein>
<dbReference type="SUPFAM" id="SSF50494">
    <property type="entry name" value="Trypsin-like serine proteases"/>
    <property type="match status" value="1"/>
</dbReference>
<dbReference type="OrthoDB" id="9758917at2"/>
<evidence type="ECO:0000256" key="5">
    <source>
        <dbReference type="ARBA" id="ARBA00022737"/>
    </source>
</evidence>
<evidence type="ECO:0000256" key="8">
    <source>
        <dbReference type="ARBA" id="ARBA00022825"/>
    </source>
</evidence>
<feature type="domain" description="PDZ" evidence="12">
    <location>
        <begin position="268"/>
        <end position="364"/>
    </location>
</feature>
<keyword evidence="7" id="KW-0378">Hydrolase</keyword>
<dbReference type="AlphaFoldDB" id="A0A495DKN5"/>
<evidence type="ECO:0000256" key="11">
    <source>
        <dbReference type="SAM" id="SignalP"/>
    </source>
</evidence>
<comment type="subcellular location">
    <subcellularLocation>
        <location evidence="1">Periplasm</location>
    </subcellularLocation>
</comment>
<keyword evidence="4 11" id="KW-0732">Signal</keyword>
<dbReference type="InterPro" id="IPR051201">
    <property type="entry name" value="Chloro_Bact_Ser_Proteases"/>
</dbReference>
<evidence type="ECO:0000313" key="13">
    <source>
        <dbReference type="EMBL" id="RKR03171.1"/>
    </source>
</evidence>
<dbReference type="PROSITE" id="PS50106">
    <property type="entry name" value="PDZ"/>
    <property type="match status" value="1"/>
</dbReference>
<dbReference type="SMART" id="SM00228">
    <property type="entry name" value="PDZ"/>
    <property type="match status" value="2"/>
</dbReference>
<accession>A0A495DKN5</accession>
<evidence type="ECO:0000256" key="3">
    <source>
        <dbReference type="ARBA" id="ARBA00022670"/>
    </source>
</evidence>
<evidence type="ECO:0000256" key="4">
    <source>
        <dbReference type="ARBA" id="ARBA00022729"/>
    </source>
</evidence>
<dbReference type="PANTHER" id="PTHR43343">
    <property type="entry name" value="PEPTIDASE S12"/>
    <property type="match status" value="1"/>
</dbReference>
<dbReference type="InterPro" id="IPR041489">
    <property type="entry name" value="PDZ_6"/>
</dbReference>
<dbReference type="InterPro" id="IPR001940">
    <property type="entry name" value="Peptidase_S1C"/>
</dbReference>
<evidence type="ECO:0000256" key="9">
    <source>
        <dbReference type="PIRSR" id="PIRSR611782-1"/>
    </source>
</evidence>
<dbReference type="GO" id="GO:0042597">
    <property type="term" value="C:periplasmic space"/>
    <property type="evidence" value="ECO:0007669"/>
    <property type="project" value="UniProtKB-SubCell"/>
</dbReference>
<feature type="active site" description="Charge relay system" evidence="9">
    <location>
        <position position="124"/>
    </location>
</feature>
<proteinExistence type="inferred from homology"/>
<dbReference type="Gene3D" id="2.30.42.10">
    <property type="match status" value="2"/>
</dbReference>
<dbReference type="InterPro" id="IPR001478">
    <property type="entry name" value="PDZ"/>
</dbReference>
<dbReference type="Pfam" id="PF13180">
    <property type="entry name" value="PDZ_2"/>
    <property type="match status" value="1"/>
</dbReference>
<dbReference type="Proteomes" id="UP000273675">
    <property type="component" value="Unassembled WGS sequence"/>
</dbReference>
<evidence type="ECO:0000256" key="1">
    <source>
        <dbReference type="ARBA" id="ARBA00004418"/>
    </source>
</evidence>
<keyword evidence="5" id="KW-0677">Repeat</keyword>
<feature type="binding site" evidence="10">
    <location>
        <position position="154"/>
    </location>
    <ligand>
        <name>substrate</name>
    </ligand>
</feature>
<reference evidence="13 14" key="1">
    <citation type="submission" date="2018-10" db="EMBL/GenBank/DDBJ databases">
        <title>Genomic Encyclopedia of Type Strains, Phase IV (KMG-IV): sequencing the most valuable type-strain genomes for metagenomic binning, comparative biology and taxonomic classification.</title>
        <authorList>
            <person name="Goeker M."/>
        </authorList>
    </citation>
    <scope>NUCLEOTIDE SEQUENCE [LARGE SCALE GENOMIC DNA]</scope>
    <source>
        <strain evidence="13 14">DSM 4734</strain>
    </source>
</reference>
<dbReference type="CDD" id="cd10839">
    <property type="entry name" value="cpPDZ1_DegP-like"/>
    <property type="match status" value="1"/>
</dbReference>
<dbReference type="GO" id="GO:0004252">
    <property type="term" value="F:serine-type endopeptidase activity"/>
    <property type="evidence" value="ECO:0007669"/>
    <property type="project" value="InterPro"/>
</dbReference>
<dbReference type="FunFam" id="2.40.10.10:FF:000001">
    <property type="entry name" value="Periplasmic serine protease DegS"/>
    <property type="match status" value="1"/>
</dbReference>
<dbReference type="EMBL" id="RBIM01000002">
    <property type="protein sequence ID" value="RKR03171.1"/>
    <property type="molecule type" value="Genomic_DNA"/>
</dbReference>
<evidence type="ECO:0000256" key="6">
    <source>
        <dbReference type="ARBA" id="ARBA00022764"/>
    </source>
</evidence>
<dbReference type="InterPro" id="IPR036034">
    <property type="entry name" value="PDZ_sf"/>
</dbReference>
<evidence type="ECO:0000313" key="14">
    <source>
        <dbReference type="Proteomes" id="UP000273675"/>
    </source>
</evidence>
<feature type="active site" description="Charge relay system" evidence="9">
    <location>
        <position position="229"/>
    </location>
</feature>
<dbReference type="InterPro" id="IPR011782">
    <property type="entry name" value="Pept_S1C_Do"/>
</dbReference>
<evidence type="ECO:0000256" key="2">
    <source>
        <dbReference type="ARBA" id="ARBA00010541"/>
    </source>
</evidence>
<evidence type="ECO:0000256" key="7">
    <source>
        <dbReference type="ARBA" id="ARBA00022801"/>
    </source>
</evidence>
<comment type="similarity">
    <text evidence="2">Belongs to the peptidase S1C family.</text>
</comment>
<keyword evidence="8" id="KW-0720">Serine protease</keyword>
<dbReference type="Pfam" id="PF13365">
    <property type="entry name" value="Trypsin_2"/>
    <property type="match status" value="1"/>
</dbReference>
<keyword evidence="6" id="KW-0574">Periplasm</keyword>
<dbReference type="SUPFAM" id="SSF50156">
    <property type="entry name" value="PDZ domain-like"/>
    <property type="match status" value="2"/>
</dbReference>
<feature type="active site" description="Charge relay system" evidence="9">
    <location>
        <position position="154"/>
    </location>
</feature>
<evidence type="ECO:0000256" key="10">
    <source>
        <dbReference type="PIRSR" id="PIRSR611782-2"/>
    </source>
</evidence>
<sequence>MLQQGRLFRARNPAYMGAMIRTVLFACLLASAPAAAQEIDLAGAADDRVVPESRMDMQMSFAPLVREATPAVVNVFSRRVVANQHPFANDPFFSRMFRSQPREQNSLGSGVIVDASGVIVTNNHVVAGATELRVVLADRREFEARILLTDEATDLAVLRVETSEPLPVLPFDRSGDIEVGDLVLAIGNPFGVGQTVTSGIVSALARTDVGQTDFASFIQTDAAINPGNSGGALVDMDGELVGVNTMIFSRSGGSNGIGFAIPVEMVARVVDTAMSEGELIRPWLGARLQPVDSDIADAFGLSRPRGALVNEVYPQAAADEAGLMQGDIVLAIDGQAVNNEAGARFRLATRAAGDDAVFTVLRDGQEMTFDVAVQPAPGIAEPDPFEVAGRNPLSGAAMVTLSPAFNERVGLDPFRSGVVVSAVGRRSVAGRFGFRPGDHLVELMGTPIRSLDDVAEVLARHDGEQVWPLVVERRGQRFETSVRLY</sequence>
<dbReference type="PANTHER" id="PTHR43343:SF3">
    <property type="entry name" value="PROTEASE DO-LIKE 8, CHLOROPLASTIC"/>
    <property type="match status" value="1"/>
</dbReference>
<dbReference type="PRINTS" id="PR00834">
    <property type="entry name" value="PROTEASES2C"/>
</dbReference>
<dbReference type="InterPro" id="IPR009003">
    <property type="entry name" value="Peptidase_S1_PA"/>
</dbReference>
<gene>
    <name evidence="13" type="ORF">C7435_1120</name>
</gene>
<dbReference type="NCBIfam" id="TIGR02037">
    <property type="entry name" value="degP_htrA_DO"/>
    <property type="match status" value="1"/>
</dbReference>
<organism evidence="13 14">
    <name type="scientific">Maricaulis maris</name>
    <dbReference type="NCBI Taxonomy" id="74318"/>
    <lineage>
        <taxon>Bacteria</taxon>
        <taxon>Pseudomonadati</taxon>
        <taxon>Pseudomonadota</taxon>
        <taxon>Alphaproteobacteria</taxon>
        <taxon>Maricaulales</taxon>
        <taxon>Maricaulaceae</taxon>
        <taxon>Maricaulis</taxon>
    </lineage>
</organism>
<name>A0A495DKN5_9PROT</name>
<evidence type="ECO:0000259" key="12">
    <source>
        <dbReference type="PROSITE" id="PS50106"/>
    </source>
</evidence>
<comment type="caution">
    <text evidence="13">The sequence shown here is derived from an EMBL/GenBank/DDBJ whole genome shotgun (WGS) entry which is preliminary data.</text>
</comment>
<keyword evidence="3 13" id="KW-0645">Protease</keyword>
<feature type="signal peptide" evidence="11">
    <location>
        <begin position="1"/>
        <end position="36"/>
    </location>
</feature>
<dbReference type="GO" id="GO:0006508">
    <property type="term" value="P:proteolysis"/>
    <property type="evidence" value="ECO:0007669"/>
    <property type="project" value="UniProtKB-KW"/>
</dbReference>
<dbReference type="Gene3D" id="2.40.10.120">
    <property type="match status" value="1"/>
</dbReference>
<dbReference type="Pfam" id="PF17820">
    <property type="entry name" value="PDZ_6"/>
    <property type="match status" value="1"/>
</dbReference>